<reference evidence="2 3" key="1">
    <citation type="journal article" date="2009" name="Nature">
        <title>The Sorghum bicolor genome and the diversification of grasses.</title>
        <authorList>
            <person name="Paterson A.H."/>
            <person name="Bowers J.E."/>
            <person name="Bruggmann R."/>
            <person name="Dubchak I."/>
            <person name="Grimwood J."/>
            <person name="Gundlach H."/>
            <person name="Haberer G."/>
            <person name="Hellsten U."/>
            <person name="Mitros T."/>
            <person name="Poliakov A."/>
            <person name="Schmutz J."/>
            <person name="Spannagl M."/>
            <person name="Tang H."/>
            <person name="Wang X."/>
            <person name="Wicker T."/>
            <person name="Bharti A.K."/>
            <person name="Chapman J."/>
            <person name="Feltus F.A."/>
            <person name="Gowik U."/>
            <person name="Grigoriev I.V."/>
            <person name="Lyons E."/>
            <person name="Maher C.A."/>
            <person name="Martis M."/>
            <person name="Narechania A."/>
            <person name="Otillar R.P."/>
            <person name="Penning B.W."/>
            <person name="Salamov A.A."/>
            <person name="Wang Y."/>
            <person name="Zhang L."/>
            <person name="Carpita N.C."/>
            <person name="Freeling M."/>
            <person name="Gingle A.R."/>
            <person name="Hash C.T."/>
            <person name="Keller B."/>
            <person name="Klein P."/>
            <person name="Kresovich S."/>
            <person name="McCann M.C."/>
            <person name="Ming R."/>
            <person name="Peterson D.G."/>
            <person name="Mehboob-ur-Rahman"/>
            <person name="Ware D."/>
            <person name="Westhoff P."/>
            <person name="Mayer K.F."/>
            <person name="Messing J."/>
            <person name="Rokhsar D.S."/>
        </authorList>
    </citation>
    <scope>NUCLEOTIDE SEQUENCE [LARGE SCALE GENOMIC DNA]</scope>
    <source>
        <strain evidence="3">cv. BTx623</strain>
    </source>
</reference>
<evidence type="ECO:0000313" key="3">
    <source>
        <dbReference type="Proteomes" id="UP000000768"/>
    </source>
</evidence>
<evidence type="ECO:0008006" key="4">
    <source>
        <dbReference type="Google" id="ProtNLM"/>
    </source>
</evidence>
<dbReference type="Pfam" id="PF06639">
    <property type="entry name" value="BAP"/>
    <property type="match status" value="1"/>
</dbReference>
<protein>
    <recommendedName>
        <fullName evidence="4">Kazal-like domain-containing protein</fullName>
    </recommendedName>
</protein>
<dbReference type="Proteomes" id="UP000000768">
    <property type="component" value="Chromosome 7"/>
</dbReference>
<keyword evidence="3" id="KW-1185">Reference proteome</keyword>
<evidence type="ECO:0000313" key="2">
    <source>
        <dbReference type="EMBL" id="KXG24424.1"/>
    </source>
</evidence>
<evidence type="ECO:0000256" key="1">
    <source>
        <dbReference type="SAM" id="SignalP"/>
    </source>
</evidence>
<keyword evidence="1" id="KW-0732">Signal</keyword>
<proteinExistence type="predicted"/>
<reference evidence="3" key="2">
    <citation type="journal article" date="2018" name="Plant J.">
        <title>The Sorghum bicolor reference genome: improved assembly, gene annotations, a transcriptome atlas, and signatures of genome organization.</title>
        <authorList>
            <person name="McCormick R.F."/>
            <person name="Truong S.K."/>
            <person name="Sreedasyam A."/>
            <person name="Jenkins J."/>
            <person name="Shu S."/>
            <person name="Sims D."/>
            <person name="Kennedy M."/>
            <person name="Amirebrahimi M."/>
            <person name="Weers B.D."/>
            <person name="McKinley B."/>
            <person name="Mattison A."/>
            <person name="Morishige D.T."/>
            <person name="Grimwood J."/>
            <person name="Schmutz J."/>
            <person name="Mullet J.E."/>
        </authorList>
    </citation>
    <scope>NUCLEOTIDE SEQUENCE [LARGE SCALE GENOMIC DNA]</scope>
    <source>
        <strain evidence="3">cv. BTx623</strain>
    </source>
</reference>
<dbReference type="EMBL" id="CM000766">
    <property type="protein sequence ID" value="KXG24424.1"/>
    <property type="molecule type" value="Genomic_DNA"/>
</dbReference>
<dbReference type="Gramene" id="KXG24424">
    <property type="protein sequence ID" value="KXG24424"/>
    <property type="gene ID" value="SORBI_3007G040200"/>
</dbReference>
<dbReference type="AlphaFoldDB" id="A0A1B6PFF9"/>
<dbReference type="InterPro" id="IPR009540">
    <property type="entry name" value="BAP"/>
</dbReference>
<dbReference type="InParanoid" id="A0A1B6PFF9"/>
<organism evidence="2 3">
    <name type="scientific">Sorghum bicolor</name>
    <name type="common">Sorghum</name>
    <name type="synonym">Sorghum vulgare</name>
    <dbReference type="NCBI Taxonomy" id="4558"/>
    <lineage>
        <taxon>Eukaryota</taxon>
        <taxon>Viridiplantae</taxon>
        <taxon>Streptophyta</taxon>
        <taxon>Embryophyta</taxon>
        <taxon>Tracheophyta</taxon>
        <taxon>Spermatophyta</taxon>
        <taxon>Magnoliopsida</taxon>
        <taxon>Liliopsida</taxon>
        <taxon>Poales</taxon>
        <taxon>Poaceae</taxon>
        <taxon>PACMAD clade</taxon>
        <taxon>Panicoideae</taxon>
        <taxon>Andropogonodae</taxon>
        <taxon>Andropogoneae</taxon>
        <taxon>Sorghinae</taxon>
        <taxon>Sorghum</taxon>
    </lineage>
</organism>
<name>A0A1B6PFF9_SORBI</name>
<feature type="signal peptide" evidence="1">
    <location>
        <begin position="1"/>
        <end position="24"/>
    </location>
</feature>
<gene>
    <name evidence="2" type="ORF">SORBI_3007G040200</name>
</gene>
<sequence length="106" mass="11343">MEKCLKHTSIHGLLLLSMILLASSVVIHARIPSGQTKEDTNDARSVMMTTMRVASNKIANNGEASSVMPASGIYPIGSYVCSDTGTVYSSFPECVAHCIRGSCHRV</sequence>
<accession>A0A1B6PFF9</accession>
<dbReference type="OMA" id="LKHTSIH"/>
<feature type="chain" id="PRO_5008588781" description="Kazal-like domain-containing protein" evidence="1">
    <location>
        <begin position="25"/>
        <end position="106"/>
    </location>
</feature>